<feature type="signal peptide" evidence="1">
    <location>
        <begin position="1"/>
        <end position="24"/>
    </location>
</feature>
<evidence type="ECO:0000313" key="3">
    <source>
        <dbReference type="EMBL" id="MCV2369434.1"/>
    </source>
</evidence>
<dbReference type="RefSeq" id="WP_263572018.1">
    <property type="nucleotide sequence ID" value="NZ_JAJIRN010000006.1"/>
</dbReference>
<gene>
    <name evidence="3" type="ORF">LNV07_15245</name>
</gene>
<sequence>MNKSMKILATAALAVCVNAGFAQAATPAAPATAAAPSAAKKELIAKLIQLQQPGVENIARMLIQQPVGQLMQGAGQALQTQVPAEKREATAKAIEAEVRKFVDESVPMVKDKGAKMSAGVWAPMLDEKFSEEELKQIIVWLESPASKKYQQIGAEMQNALGQKLMADVGPGLDGKFKTLQASIAKQLGITPKPAAPAASAAKK</sequence>
<protein>
    <submittedName>
        <fullName evidence="3">DUF2059 domain-containing protein</fullName>
    </submittedName>
</protein>
<dbReference type="Pfam" id="PF09832">
    <property type="entry name" value="DUF2059"/>
    <property type="match status" value="1"/>
</dbReference>
<dbReference type="Proteomes" id="UP001209701">
    <property type="component" value="Unassembled WGS sequence"/>
</dbReference>
<reference evidence="3 4" key="1">
    <citation type="submission" date="2021-11" db="EMBL/GenBank/DDBJ databases">
        <authorList>
            <person name="Liang Q."/>
            <person name="Mou H."/>
            <person name="Liu Z."/>
        </authorList>
    </citation>
    <scope>NUCLEOTIDE SEQUENCE [LARGE SCALE GENOMIC DNA]</scope>
    <source>
        <strain evidence="3 4">CHU3</strain>
    </source>
</reference>
<dbReference type="InterPro" id="IPR018637">
    <property type="entry name" value="DUF2059"/>
</dbReference>
<feature type="domain" description="DUF2059" evidence="2">
    <location>
        <begin position="122"/>
        <end position="168"/>
    </location>
</feature>
<evidence type="ECO:0000259" key="2">
    <source>
        <dbReference type="Pfam" id="PF09832"/>
    </source>
</evidence>
<name>A0ABT2YHC4_9BURK</name>
<organism evidence="3 4">
    <name type="scientific">Roseateles oligotrophus</name>
    <dbReference type="NCBI Taxonomy" id="1769250"/>
    <lineage>
        <taxon>Bacteria</taxon>
        <taxon>Pseudomonadati</taxon>
        <taxon>Pseudomonadota</taxon>
        <taxon>Betaproteobacteria</taxon>
        <taxon>Burkholderiales</taxon>
        <taxon>Sphaerotilaceae</taxon>
        <taxon>Roseateles</taxon>
    </lineage>
</organism>
<evidence type="ECO:0000313" key="4">
    <source>
        <dbReference type="Proteomes" id="UP001209701"/>
    </source>
</evidence>
<keyword evidence="1" id="KW-0732">Signal</keyword>
<feature type="chain" id="PRO_5047097405" evidence="1">
    <location>
        <begin position="25"/>
        <end position="203"/>
    </location>
</feature>
<keyword evidence="4" id="KW-1185">Reference proteome</keyword>
<accession>A0ABT2YHC4</accession>
<dbReference type="EMBL" id="JAJIRN010000006">
    <property type="protein sequence ID" value="MCV2369434.1"/>
    <property type="molecule type" value="Genomic_DNA"/>
</dbReference>
<proteinExistence type="predicted"/>
<comment type="caution">
    <text evidence="3">The sequence shown here is derived from an EMBL/GenBank/DDBJ whole genome shotgun (WGS) entry which is preliminary data.</text>
</comment>
<evidence type="ECO:0000256" key="1">
    <source>
        <dbReference type="SAM" id="SignalP"/>
    </source>
</evidence>